<evidence type="ECO:0000313" key="4">
    <source>
        <dbReference type="EMBL" id="MBI3627258.1"/>
    </source>
</evidence>
<feature type="domain" description="Elongation factor P C-terminal" evidence="2">
    <location>
        <begin position="155"/>
        <end position="210"/>
    </location>
</feature>
<dbReference type="SMART" id="SM00841">
    <property type="entry name" value="Elong-fact-P_C"/>
    <property type="match status" value="1"/>
</dbReference>
<dbReference type="Pfam" id="PF08207">
    <property type="entry name" value="EFP_N"/>
    <property type="match status" value="1"/>
</dbReference>
<dbReference type="Pfam" id="PF09285">
    <property type="entry name" value="Elong-fact-P_C"/>
    <property type="match status" value="1"/>
</dbReference>
<dbReference type="InterPro" id="IPR012340">
    <property type="entry name" value="NA-bd_OB-fold"/>
</dbReference>
<dbReference type="PIRSF" id="PIRSF005901">
    <property type="entry name" value="EF-P"/>
    <property type="match status" value="1"/>
</dbReference>
<reference evidence="4" key="1">
    <citation type="submission" date="2020-07" db="EMBL/GenBank/DDBJ databases">
        <title>Huge and variable diversity of episymbiotic CPR bacteria and DPANN archaea in groundwater ecosystems.</title>
        <authorList>
            <person name="He C.Y."/>
            <person name="Keren R."/>
            <person name="Whittaker M."/>
            <person name="Farag I.F."/>
            <person name="Doudna J."/>
            <person name="Cate J.H.D."/>
            <person name="Banfield J.F."/>
        </authorList>
    </citation>
    <scope>NUCLEOTIDE SEQUENCE</scope>
    <source>
        <strain evidence="4">NC_groundwater_972_Pr1_S-0.2um_49_27</strain>
    </source>
</reference>
<comment type="similarity">
    <text evidence="1">Belongs to the elongation factor P family.</text>
</comment>
<proteinExistence type="inferred from homology"/>
<feature type="domain" description="Translation elongation factor P/YeiP central" evidence="3">
    <location>
        <begin position="92"/>
        <end position="147"/>
    </location>
</feature>
<name>A0A9D6LPG7_9BACT</name>
<dbReference type="InterPro" id="IPR013185">
    <property type="entry name" value="Transl_elong_KOW-like"/>
</dbReference>
<dbReference type="PANTHER" id="PTHR30053:SF12">
    <property type="entry name" value="ELONGATION FACTOR P (EF-P) FAMILY PROTEIN"/>
    <property type="match status" value="1"/>
</dbReference>
<dbReference type="Gene3D" id="2.40.50.140">
    <property type="entry name" value="Nucleic acid-binding proteins"/>
    <property type="match status" value="2"/>
</dbReference>
<dbReference type="SUPFAM" id="SSF50249">
    <property type="entry name" value="Nucleic acid-binding proteins"/>
    <property type="match status" value="2"/>
</dbReference>
<evidence type="ECO:0000313" key="5">
    <source>
        <dbReference type="Proteomes" id="UP000808388"/>
    </source>
</evidence>
<organism evidence="4 5">
    <name type="scientific">Candidatus Sungiibacteriota bacterium</name>
    <dbReference type="NCBI Taxonomy" id="2750080"/>
    <lineage>
        <taxon>Bacteria</taxon>
        <taxon>Candidatus Sungiibacteriota</taxon>
    </lineage>
</organism>
<keyword evidence="4" id="KW-0251">Elongation factor</keyword>
<dbReference type="PANTHER" id="PTHR30053">
    <property type="entry name" value="ELONGATION FACTOR P"/>
    <property type="match status" value="1"/>
</dbReference>
<dbReference type="InterPro" id="IPR001059">
    <property type="entry name" value="Transl_elong_P/YeiP_cen"/>
</dbReference>
<dbReference type="GO" id="GO:0003746">
    <property type="term" value="F:translation elongation factor activity"/>
    <property type="evidence" value="ECO:0007669"/>
    <property type="project" value="UniProtKB-KW"/>
</dbReference>
<dbReference type="GO" id="GO:0043043">
    <property type="term" value="P:peptide biosynthetic process"/>
    <property type="evidence" value="ECO:0007669"/>
    <property type="project" value="InterPro"/>
</dbReference>
<dbReference type="NCBIfam" id="NF001810">
    <property type="entry name" value="PRK00529.1"/>
    <property type="match status" value="1"/>
</dbReference>
<dbReference type="Gene3D" id="2.30.30.30">
    <property type="match status" value="1"/>
</dbReference>
<comment type="caution">
    <text evidence="4">The sequence shown here is derived from an EMBL/GenBank/DDBJ whole genome shotgun (WGS) entry which is preliminary data.</text>
</comment>
<keyword evidence="4" id="KW-0648">Protein biosynthesis</keyword>
<protein>
    <submittedName>
        <fullName evidence="4">Elongation factor P</fullName>
    </submittedName>
</protein>
<evidence type="ECO:0000256" key="1">
    <source>
        <dbReference type="ARBA" id="ARBA00009479"/>
    </source>
</evidence>
<dbReference type="AlphaFoldDB" id="A0A9D6LPG7"/>
<sequence>MKPELVRKQEPNLRNSQFLVHNSTGMLSMNDLQHGSLIILEGGPFEVLEISHSHIGRGGSNTTARIRNCVSGQVLTRTFKQADAFQEADIEKKSILFLYGHRGEYMFCDPKDRSRRFPIPESVLGEKTKWLKPNIEVTAVMLEDKIISIVLPIKMDLKVTEAPPGLRGDTAQGGTKAVTLETGAVVSAPLFINPDDVVRVNTETGEYVERVKKA</sequence>
<dbReference type="CDD" id="cd05794">
    <property type="entry name" value="S1_EF-P_repeat_2"/>
    <property type="match status" value="1"/>
</dbReference>
<dbReference type="FunFam" id="2.40.50.140:FF:000004">
    <property type="entry name" value="Elongation factor P"/>
    <property type="match status" value="1"/>
</dbReference>
<dbReference type="SUPFAM" id="SSF50104">
    <property type="entry name" value="Translation proteins SH3-like domain"/>
    <property type="match status" value="1"/>
</dbReference>
<dbReference type="SMART" id="SM01185">
    <property type="entry name" value="EFP"/>
    <property type="match status" value="1"/>
</dbReference>
<dbReference type="InterPro" id="IPR008991">
    <property type="entry name" value="Translation_prot_SH3-like_sf"/>
</dbReference>
<evidence type="ECO:0000259" key="3">
    <source>
        <dbReference type="SMART" id="SM01185"/>
    </source>
</evidence>
<evidence type="ECO:0000259" key="2">
    <source>
        <dbReference type="SMART" id="SM00841"/>
    </source>
</evidence>
<dbReference type="Proteomes" id="UP000808388">
    <property type="component" value="Unassembled WGS sequence"/>
</dbReference>
<dbReference type="InterPro" id="IPR020599">
    <property type="entry name" value="Transl_elong_fac_P/YeiP"/>
</dbReference>
<accession>A0A9D6LPG7</accession>
<dbReference type="InterPro" id="IPR014722">
    <property type="entry name" value="Rib_uL2_dom2"/>
</dbReference>
<dbReference type="EMBL" id="JACQCQ010000002">
    <property type="protein sequence ID" value="MBI3627258.1"/>
    <property type="molecule type" value="Genomic_DNA"/>
</dbReference>
<dbReference type="GO" id="GO:0005829">
    <property type="term" value="C:cytosol"/>
    <property type="evidence" value="ECO:0007669"/>
    <property type="project" value="UniProtKB-ARBA"/>
</dbReference>
<dbReference type="InterPro" id="IPR015365">
    <property type="entry name" value="Elong-fact-P_C"/>
</dbReference>
<gene>
    <name evidence="4" type="ORF">HY220_00700</name>
</gene>